<feature type="non-terminal residue" evidence="2">
    <location>
        <position position="1"/>
    </location>
</feature>
<feature type="non-terminal residue" evidence="2">
    <location>
        <position position="191"/>
    </location>
</feature>
<reference evidence="2" key="1">
    <citation type="submission" date="2020-02" db="EMBL/GenBank/DDBJ databases">
        <authorList>
            <person name="Meier V. D."/>
        </authorList>
    </citation>
    <scope>NUCLEOTIDE SEQUENCE</scope>
    <source>
        <strain evidence="2">AVDCRST_MAG05</strain>
    </source>
</reference>
<organism evidence="2">
    <name type="scientific">uncultured Rubrobacteraceae bacterium</name>
    <dbReference type="NCBI Taxonomy" id="349277"/>
    <lineage>
        <taxon>Bacteria</taxon>
        <taxon>Bacillati</taxon>
        <taxon>Actinomycetota</taxon>
        <taxon>Rubrobacteria</taxon>
        <taxon>Rubrobacterales</taxon>
        <taxon>Rubrobacteraceae</taxon>
        <taxon>environmental samples</taxon>
    </lineage>
</organism>
<protein>
    <submittedName>
        <fullName evidence="2">Uncharacterized protein</fullName>
    </submittedName>
</protein>
<evidence type="ECO:0000256" key="1">
    <source>
        <dbReference type="SAM" id="MobiDB-lite"/>
    </source>
</evidence>
<accession>A0A6J4TFW5</accession>
<evidence type="ECO:0000313" key="2">
    <source>
        <dbReference type="EMBL" id="CAA9522235.1"/>
    </source>
</evidence>
<sequence>GRTGRGGVGRARDLGRAGGRSRGARVCGRGHGRHRPGRMVGPPGGTAGVRRGGVRWDALGVGRVGRRGVDGGRGGGVVGVACSNARGVGTRGGRQAGLAGLRGGAGRPGLGRDGLLRRLLPRHRGADGYSLYRLPTAATARGPPAVLSGGGAVRARPRGGPGLPLARARVLVGEPGFPGLRCASPRGRLLV</sequence>
<dbReference type="AlphaFoldDB" id="A0A6J4TFW5"/>
<name>A0A6J4TFW5_9ACTN</name>
<feature type="compositionally biased region" description="Gly residues" evidence="1">
    <location>
        <begin position="42"/>
        <end position="51"/>
    </location>
</feature>
<proteinExistence type="predicted"/>
<feature type="compositionally biased region" description="Basic residues" evidence="1">
    <location>
        <begin position="28"/>
        <end position="37"/>
    </location>
</feature>
<gene>
    <name evidence="2" type="ORF">AVDCRST_MAG05-3692</name>
</gene>
<dbReference type="EMBL" id="CADCVM010000410">
    <property type="protein sequence ID" value="CAA9522235.1"/>
    <property type="molecule type" value="Genomic_DNA"/>
</dbReference>
<feature type="region of interest" description="Disordered" evidence="1">
    <location>
        <begin position="1"/>
        <end position="51"/>
    </location>
</feature>